<name>A0A2R3IUU5_9PSED</name>
<dbReference type="Proteomes" id="UP000238390">
    <property type="component" value="Chromosome"/>
</dbReference>
<evidence type="ECO:0000313" key="3">
    <source>
        <dbReference type="Proteomes" id="UP000238390"/>
    </source>
</evidence>
<organism evidence="2 3">
    <name type="scientific">Pseudomonas paraeruginosa</name>
    <dbReference type="NCBI Taxonomy" id="2994495"/>
    <lineage>
        <taxon>Bacteria</taxon>
        <taxon>Pseudomonadati</taxon>
        <taxon>Pseudomonadota</taxon>
        <taxon>Gammaproteobacteria</taxon>
        <taxon>Pseudomonadales</taxon>
        <taxon>Pseudomonadaceae</taxon>
        <taxon>Pseudomonas</taxon>
    </lineage>
</organism>
<dbReference type="RefSeq" id="WP_162598246.1">
    <property type="nucleotide sequence ID" value="NZ_CP027169.1"/>
</dbReference>
<dbReference type="AlphaFoldDB" id="A0A2R3IUU5"/>
<feature type="region of interest" description="Disordered" evidence="1">
    <location>
        <begin position="1"/>
        <end position="31"/>
    </location>
</feature>
<accession>A0A2R3IUU5</accession>
<feature type="compositionally biased region" description="Polar residues" evidence="1">
    <location>
        <begin position="1"/>
        <end position="20"/>
    </location>
</feature>
<protein>
    <submittedName>
        <fullName evidence="2">Uncharacterized protein</fullName>
    </submittedName>
</protein>
<reference evidence="2 3" key="1">
    <citation type="submission" date="2018-02" db="EMBL/GenBank/DDBJ databases">
        <title>FDA/CDC Antimicrobial Resistant Isolate Bank Genome Sequencing.</title>
        <authorList>
            <person name="Benahmed F.H."/>
            <person name="Lutgring J.D."/>
            <person name="Yoo B."/>
            <person name="Machado M."/>
            <person name="Brown A."/>
            <person name="McAllister G."/>
            <person name="Perry A."/>
            <person name="Halpin A.L."/>
            <person name="Vavikolanu K."/>
            <person name="Ott S."/>
            <person name="Zhao X."/>
            <person name="Tallon L.J."/>
            <person name="Sadzewicz L."/>
            <person name="Aluvathingal J."/>
            <person name="Nadendla S."/>
            <person name="Voskania-kordi A."/>
            <person name="Simonyan V."/>
            <person name="Patel J."/>
            <person name="Shawar R.M."/>
        </authorList>
    </citation>
    <scope>NUCLEOTIDE SEQUENCE [LARGE SCALE GENOMIC DNA]</scope>
    <source>
        <strain evidence="2 3">AR_0356</strain>
    </source>
</reference>
<gene>
    <name evidence="2" type="ORF">CSB93_2134</name>
</gene>
<evidence type="ECO:0000313" key="2">
    <source>
        <dbReference type="EMBL" id="AVK05701.1"/>
    </source>
</evidence>
<dbReference type="EMBL" id="CP027169">
    <property type="protein sequence ID" value="AVK05701.1"/>
    <property type="molecule type" value="Genomic_DNA"/>
</dbReference>
<keyword evidence="3" id="KW-1185">Reference proteome</keyword>
<proteinExistence type="predicted"/>
<sequence length="76" mass="8178">MAKPNDTSTPSVTERPSASSRCCPPRRPTGSHATATLYLDAQAPRGQLFESAKARLQSALSILAPTRLLDENEEPN</sequence>
<evidence type="ECO:0000256" key="1">
    <source>
        <dbReference type="SAM" id="MobiDB-lite"/>
    </source>
</evidence>